<dbReference type="SUPFAM" id="SSF53850">
    <property type="entry name" value="Periplasmic binding protein-like II"/>
    <property type="match status" value="1"/>
</dbReference>
<dbReference type="GO" id="GO:0000976">
    <property type="term" value="F:transcription cis-regulatory region binding"/>
    <property type="evidence" value="ECO:0007669"/>
    <property type="project" value="TreeGrafter"/>
</dbReference>
<keyword evidence="2" id="KW-0805">Transcription regulation</keyword>
<dbReference type="GO" id="GO:0006355">
    <property type="term" value="P:regulation of DNA-templated transcription"/>
    <property type="evidence" value="ECO:0007669"/>
    <property type="project" value="TreeGrafter"/>
</dbReference>
<evidence type="ECO:0000313" key="6">
    <source>
        <dbReference type="Proteomes" id="UP001066278"/>
    </source>
</evidence>
<name>A0A9Q4EYL0_9BACI</name>
<sequence length="191" mass="22369">AFALYKLPHIVKQFTDIHPFAQFSIKTALNLEVIKAVYKQDAHIGFVRGEHHWSNEKKMISQETMCIISKEEIEFHQIQRQNRITYNTDPALNMVIDNWWNQHFNIPSNVLVHTDNMEVAKKLVMKGIGYAIVPSTVLEDRDSLHTIVLKDKEGNPLMWRTWMLYLNDNLNLSMVNEFVNQVERFSNIDSV</sequence>
<dbReference type="PANTHER" id="PTHR30126">
    <property type="entry name" value="HTH-TYPE TRANSCRIPTIONAL REGULATOR"/>
    <property type="match status" value="1"/>
</dbReference>
<comment type="caution">
    <text evidence="5">The sequence shown here is derived from an EMBL/GenBank/DDBJ whole genome shotgun (WGS) entry which is preliminary data.</text>
</comment>
<evidence type="ECO:0000256" key="1">
    <source>
        <dbReference type="ARBA" id="ARBA00009437"/>
    </source>
</evidence>
<keyword evidence="3" id="KW-0804">Transcription</keyword>
<feature type="domain" description="LysR substrate-binding" evidence="4">
    <location>
        <begin position="2"/>
        <end position="183"/>
    </location>
</feature>
<dbReference type="AlphaFoldDB" id="A0A9Q4EYL0"/>
<evidence type="ECO:0000256" key="3">
    <source>
        <dbReference type="ARBA" id="ARBA00023163"/>
    </source>
</evidence>
<protein>
    <submittedName>
        <fullName evidence="5">LysR family transcriptional regulator substrate-binding protein</fullName>
    </submittedName>
</protein>
<dbReference type="Pfam" id="PF03466">
    <property type="entry name" value="LysR_substrate"/>
    <property type="match status" value="1"/>
</dbReference>
<dbReference type="Gene3D" id="3.40.190.290">
    <property type="match status" value="1"/>
</dbReference>
<evidence type="ECO:0000313" key="5">
    <source>
        <dbReference type="EMBL" id="MCY9231813.1"/>
    </source>
</evidence>
<evidence type="ECO:0000256" key="2">
    <source>
        <dbReference type="ARBA" id="ARBA00023015"/>
    </source>
</evidence>
<proteinExistence type="inferred from homology"/>
<gene>
    <name evidence="5" type="ORF">MOE99_21230</name>
</gene>
<organism evidence="5 6">
    <name type="scientific">Bacillus inaquosorum</name>
    <dbReference type="NCBI Taxonomy" id="483913"/>
    <lineage>
        <taxon>Bacteria</taxon>
        <taxon>Bacillati</taxon>
        <taxon>Bacillota</taxon>
        <taxon>Bacilli</taxon>
        <taxon>Bacillales</taxon>
        <taxon>Bacillaceae</taxon>
        <taxon>Bacillus</taxon>
    </lineage>
</organism>
<evidence type="ECO:0000259" key="4">
    <source>
        <dbReference type="Pfam" id="PF03466"/>
    </source>
</evidence>
<comment type="similarity">
    <text evidence="1">Belongs to the LysR transcriptional regulatory family.</text>
</comment>
<dbReference type="PANTHER" id="PTHR30126:SF78">
    <property type="entry name" value="HTH LYSR-TYPE DOMAIN-CONTAINING PROTEIN"/>
    <property type="match status" value="1"/>
</dbReference>
<feature type="non-terminal residue" evidence="5">
    <location>
        <position position="1"/>
    </location>
</feature>
<dbReference type="RefSeq" id="WP_268310294.1">
    <property type="nucleotide sequence ID" value="NZ_JALAXJ010000063.1"/>
</dbReference>
<dbReference type="EMBL" id="JALAXJ010000063">
    <property type="protein sequence ID" value="MCY9231813.1"/>
    <property type="molecule type" value="Genomic_DNA"/>
</dbReference>
<reference evidence="5" key="1">
    <citation type="submission" date="2022-02" db="EMBL/GenBank/DDBJ databases">
        <title>Crop Bioprotection Bacillus Genome Sequencing.</title>
        <authorList>
            <person name="Dunlap C."/>
        </authorList>
    </citation>
    <scope>NUCLEOTIDE SEQUENCE</scope>
    <source>
        <strain evidence="5">T20C13</strain>
    </source>
</reference>
<dbReference type="Proteomes" id="UP001066278">
    <property type="component" value="Unassembled WGS sequence"/>
</dbReference>
<accession>A0A9Q4EYL0</accession>
<dbReference type="CDD" id="cd05466">
    <property type="entry name" value="PBP2_LTTR_substrate"/>
    <property type="match status" value="1"/>
</dbReference>
<dbReference type="InterPro" id="IPR005119">
    <property type="entry name" value="LysR_subst-bd"/>
</dbReference>